<evidence type="ECO:0000313" key="7">
    <source>
        <dbReference type="WBParaSite" id="mrna-Wban_02744"/>
    </source>
</evidence>
<evidence type="ECO:0000313" key="6">
    <source>
        <dbReference type="Proteomes" id="UP000093561"/>
    </source>
</evidence>
<feature type="compositionally biased region" description="Basic and acidic residues" evidence="4">
    <location>
        <begin position="51"/>
        <end position="71"/>
    </location>
</feature>
<dbReference type="Gene3D" id="4.10.1110.10">
    <property type="entry name" value="AN1-like Zinc finger"/>
    <property type="match status" value="1"/>
</dbReference>
<dbReference type="AlphaFoldDB" id="A0AAF5PM90"/>
<evidence type="ECO:0000256" key="4">
    <source>
        <dbReference type="SAM" id="MobiDB-lite"/>
    </source>
</evidence>
<dbReference type="GO" id="GO:0008270">
    <property type="term" value="F:zinc ion binding"/>
    <property type="evidence" value="ECO:0007669"/>
    <property type="project" value="UniProtKB-KW"/>
</dbReference>
<feature type="compositionally biased region" description="Basic and acidic residues" evidence="4">
    <location>
        <begin position="1"/>
        <end position="16"/>
    </location>
</feature>
<evidence type="ECO:0000259" key="5">
    <source>
        <dbReference type="PROSITE" id="PS50053"/>
    </source>
</evidence>
<feature type="compositionally biased region" description="Polar residues" evidence="4">
    <location>
        <begin position="17"/>
        <end position="40"/>
    </location>
</feature>
<dbReference type="Gene3D" id="3.10.20.90">
    <property type="entry name" value="Phosphatidylinositol 3-kinase Catalytic Subunit, Chain A, domain 1"/>
    <property type="match status" value="1"/>
</dbReference>
<dbReference type="CDD" id="cd17039">
    <property type="entry name" value="Ubl_ubiquitin_like"/>
    <property type="match status" value="1"/>
</dbReference>
<accession>A0AAF5PM90</accession>
<dbReference type="InterPro" id="IPR050652">
    <property type="entry name" value="AN1_A20_ZnFinger"/>
</dbReference>
<protein>
    <submittedName>
        <fullName evidence="7">Ubiquitin-like domain-containing protein</fullName>
    </submittedName>
</protein>
<dbReference type="CDD" id="cd00065">
    <property type="entry name" value="FYVE_like_SF"/>
    <property type="match status" value="1"/>
</dbReference>
<feature type="region of interest" description="Disordered" evidence="4">
    <location>
        <begin position="1"/>
        <end position="86"/>
    </location>
</feature>
<dbReference type="InterPro" id="IPR029071">
    <property type="entry name" value="Ubiquitin-like_domsf"/>
</dbReference>
<name>A0AAF5PM90_WUCBA</name>
<dbReference type="WBParaSite" id="mrna-Wban_02744">
    <property type="protein sequence ID" value="mrna-Wban_02744"/>
    <property type="gene ID" value="Wban_02744"/>
</dbReference>
<dbReference type="InterPro" id="IPR035896">
    <property type="entry name" value="AN1-like_Znf"/>
</dbReference>
<evidence type="ECO:0000256" key="1">
    <source>
        <dbReference type="ARBA" id="ARBA00022723"/>
    </source>
</evidence>
<sequence length="425" mass="47601">MTKSNDNNEKSKEQETVGKNTTVPSNLQQVQTHSTNSSLFANVKIINETSSQKKNERIDDQRTSNERDKNMRALTSPGGRSPEVPSIPICKTAAKSKSESHVSRSDMVTVTIKSTVSSFKPLKLVMKKTTSIRALKNYLQSRLGGAHQIILIHDNKELKNEGSTLASVGITSGSMLWLLVKPVAGNNDREEIASLVRISQSLANLRNLIRSLPSVDSCEPTFSGSAEYVEVTPCKEAEHEQMREKMKLLIQRREKFRRDNAKDFSGNMQQEIQEISGKEVTTDILSQSASSFSNSCAFSITLSPFISIPKGTADIVNQKELATYFDPPETIKQKKFEDEELFDVPSNESELLKIKDEIKNKRCGLCRIKLQIADREIQCTCGHVFCSKHRNPQIHRCSIDLKSVDRVHVKTALPKLVRDIPKSKI</sequence>
<dbReference type="PANTHER" id="PTHR10634">
    <property type="entry name" value="AN1-TYPE ZINC FINGER PROTEIN"/>
    <property type="match status" value="1"/>
</dbReference>
<keyword evidence="3" id="KW-0862">Zinc</keyword>
<dbReference type="InterPro" id="IPR000058">
    <property type="entry name" value="Znf_AN1"/>
</dbReference>
<feature type="domain" description="Ubiquitin-like" evidence="5">
    <location>
        <begin position="108"/>
        <end position="185"/>
    </location>
</feature>
<keyword evidence="1" id="KW-0479">Metal-binding</keyword>
<dbReference type="InterPro" id="IPR000626">
    <property type="entry name" value="Ubiquitin-like_dom"/>
</dbReference>
<dbReference type="SUPFAM" id="SSF118310">
    <property type="entry name" value="AN1-like Zinc finger"/>
    <property type="match status" value="1"/>
</dbReference>
<dbReference type="SUPFAM" id="SSF54236">
    <property type="entry name" value="Ubiquitin-like"/>
    <property type="match status" value="1"/>
</dbReference>
<evidence type="ECO:0000256" key="3">
    <source>
        <dbReference type="ARBA" id="ARBA00022833"/>
    </source>
</evidence>
<dbReference type="PROSITE" id="PS50053">
    <property type="entry name" value="UBIQUITIN_2"/>
    <property type="match status" value="1"/>
</dbReference>
<dbReference type="SMART" id="SM00213">
    <property type="entry name" value="UBQ"/>
    <property type="match status" value="1"/>
</dbReference>
<dbReference type="Proteomes" id="UP000093561">
    <property type="component" value="Unassembled WGS sequence"/>
</dbReference>
<dbReference type="PANTHER" id="PTHR10634:SF67">
    <property type="entry name" value="AN1-TYPE ZINC FINGER PROTEIN 3"/>
    <property type="match status" value="1"/>
</dbReference>
<reference evidence="6" key="1">
    <citation type="submission" date="2015-03" db="EMBL/GenBank/DDBJ databases">
        <title>Wuchereria bancrofti Genome Sequencing Papua New Guinea Strain.</title>
        <authorList>
            <person name="Small S.T."/>
            <person name="Serre D."/>
            <person name="Zimmerman P.A."/>
        </authorList>
    </citation>
    <scope>NUCLEOTIDE SEQUENCE [LARGE SCALE GENOMIC DNA]</scope>
    <source>
        <strain evidence="6">pt0022</strain>
    </source>
</reference>
<reference evidence="7" key="3">
    <citation type="submission" date="2024-02" db="UniProtKB">
        <authorList>
            <consortium name="WormBaseParasite"/>
        </authorList>
    </citation>
    <scope>IDENTIFICATION</scope>
    <source>
        <strain evidence="7">pt0022</strain>
    </source>
</reference>
<evidence type="ECO:0000256" key="2">
    <source>
        <dbReference type="ARBA" id="ARBA00022771"/>
    </source>
</evidence>
<dbReference type="SMART" id="SM00154">
    <property type="entry name" value="ZnF_AN1"/>
    <property type="match status" value="1"/>
</dbReference>
<keyword evidence="2" id="KW-0863">Zinc-finger</keyword>
<proteinExistence type="predicted"/>
<organism evidence="6 7">
    <name type="scientific">Wuchereria bancrofti</name>
    <dbReference type="NCBI Taxonomy" id="6293"/>
    <lineage>
        <taxon>Eukaryota</taxon>
        <taxon>Metazoa</taxon>
        <taxon>Ecdysozoa</taxon>
        <taxon>Nematoda</taxon>
        <taxon>Chromadorea</taxon>
        <taxon>Rhabditida</taxon>
        <taxon>Spirurina</taxon>
        <taxon>Spiruromorpha</taxon>
        <taxon>Filarioidea</taxon>
        <taxon>Onchocercidae</taxon>
        <taxon>Wuchereria</taxon>
    </lineage>
</organism>
<reference evidence="6" key="2">
    <citation type="journal article" date="2016" name="Mol. Ecol.">
        <title>Population genomics of the filarial nematode parasite Wuchereria bancrofti from mosquitoes.</title>
        <authorList>
            <person name="Small S.T."/>
            <person name="Reimer L.J."/>
            <person name="Tisch D.J."/>
            <person name="King C.L."/>
            <person name="Christensen B.M."/>
            <person name="Siba P.M."/>
            <person name="Kazura J.W."/>
            <person name="Serre D."/>
            <person name="Zimmerman P.A."/>
        </authorList>
    </citation>
    <scope>NUCLEOTIDE SEQUENCE</scope>
    <source>
        <strain evidence="6">pt0022</strain>
    </source>
</reference>